<name>A0A9W6MP52_9PROT</name>
<dbReference type="GO" id="GO:0051213">
    <property type="term" value="F:dioxygenase activity"/>
    <property type="evidence" value="ECO:0007669"/>
    <property type="project" value="UniProtKB-KW"/>
</dbReference>
<gene>
    <name evidence="2" type="ORF">GCM10017621_22900</name>
</gene>
<comment type="caution">
    <text evidence="2">The sequence shown here is derived from an EMBL/GenBank/DDBJ whole genome shotgun (WGS) entry which is preliminary data.</text>
</comment>
<accession>A0A9W6MP52</accession>
<dbReference type="InterPro" id="IPR004360">
    <property type="entry name" value="Glyas_Fos-R_dOase_dom"/>
</dbReference>
<keyword evidence="3" id="KW-1185">Reference proteome</keyword>
<dbReference type="PROSITE" id="PS51819">
    <property type="entry name" value="VOC"/>
    <property type="match status" value="1"/>
</dbReference>
<dbReference type="Gene3D" id="3.10.180.10">
    <property type="entry name" value="2,3-Dihydroxybiphenyl 1,2-Dioxygenase, domain 1"/>
    <property type="match status" value="1"/>
</dbReference>
<evidence type="ECO:0000259" key="1">
    <source>
        <dbReference type="PROSITE" id="PS51819"/>
    </source>
</evidence>
<dbReference type="RefSeq" id="WP_271187144.1">
    <property type="nucleotide sequence ID" value="NZ_BSFE01000006.1"/>
</dbReference>
<reference evidence="2" key="1">
    <citation type="journal article" date="2014" name="Int. J. Syst. Evol. Microbiol.">
        <title>Complete genome sequence of Corynebacterium casei LMG S-19264T (=DSM 44701T), isolated from a smear-ripened cheese.</title>
        <authorList>
            <consortium name="US DOE Joint Genome Institute (JGI-PGF)"/>
            <person name="Walter F."/>
            <person name="Albersmeier A."/>
            <person name="Kalinowski J."/>
            <person name="Ruckert C."/>
        </authorList>
    </citation>
    <scope>NUCLEOTIDE SEQUENCE</scope>
    <source>
        <strain evidence="2">VKM B-1513</strain>
    </source>
</reference>
<reference evidence="2" key="2">
    <citation type="submission" date="2023-01" db="EMBL/GenBank/DDBJ databases">
        <authorList>
            <person name="Sun Q."/>
            <person name="Evtushenko L."/>
        </authorList>
    </citation>
    <scope>NUCLEOTIDE SEQUENCE</scope>
    <source>
        <strain evidence="2">VKM B-1513</strain>
    </source>
</reference>
<keyword evidence="2" id="KW-0223">Dioxygenase</keyword>
<dbReference type="Pfam" id="PF00903">
    <property type="entry name" value="Glyoxalase"/>
    <property type="match status" value="1"/>
</dbReference>
<dbReference type="SUPFAM" id="SSF54593">
    <property type="entry name" value="Glyoxalase/Bleomycin resistance protein/Dihydroxybiphenyl dioxygenase"/>
    <property type="match status" value="1"/>
</dbReference>
<dbReference type="PANTHER" id="PTHR36437:SF2">
    <property type="entry name" value="GLYOXALASE_BLEOMYCIN RESISTANCE PROTEIN_DIOXYGENASE"/>
    <property type="match status" value="1"/>
</dbReference>
<evidence type="ECO:0000313" key="3">
    <source>
        <dbReference type="Proteomes" id="UP001143486"/>
    </source>
</evidence>
<dbReference type="EMBL" id="BSFE01000006">
    <property type="protein sequence ID" value="GLK52782.1"/>
    <property type="molecule type" value="Genomic_DNA"/>
</dbReference>
<dbReference type="PANTHER" id="PTHR36437">
    <property type="entry name" value="GLYOXALASE/BLEOMYCIN RESISTANCE PROTEIN/DIOXYGENASE"/>
    <property type="match status" value="1"/>
</dbReference>
<dbReference type="InterPro" id="IPR037523">
    <property type="entry name" value="VOC_core"/>
</dbReference>
<dbReference type="InterPro" id="IPR029068">
    <property type="entry name" value="Glyas_Bleomycin-R_OHBP_Dase"/>
</dbReference>
<keyword evidence="2" id="KW-0560">Oxidoreductase</keyword>
<organism evidence="2 3">
    <name type="scientific">Maricaulis virginensis</name>
    <dbReference type="NCBI Taxonomy" id="144022"/>
    <lineage>
        <taxon>Bacteria</taxon>
        <taxon>Pseudomonadati</taxon>
        <taxon>Pseudomonadota</taxon>
        <taxon>Alphaproteobacteria</taxon>
        <taxon>Maricaulales</taxon>
        <taxon>Maricaulaceae</taxon>
        <taxon>Maricaulis</taxon>
    </lineage>
</organism>
<feature type="domain" description="VOC" evidence="1">
    <location>
        <begin position="2"/>
        <end position="125"/>
    </location>
</feature>
<dbReference type="CDD" id="cd07263">
    <property type="entry name" value="VOC_like"/>
    <property type="match status" value="1"/>
</dbReference>
<evidence type="ECO:0000313" key="2">
    <source>
        <dbReference type="EMBL" id="GLK52782.1"/>
    </source>
</evidence>
<proteinExistence type="predicted"/>
<dbReference type="Proteomes" id="UP001143486">
    <property type="component" value="Unassembled WGS sequence"/>
</dbReference>
<dbReference type="AlphaFoldDB" id="A0A9W6MP52"/>
<protein>
    <submittedName>
        <fullName evidence="2">Extradiol dioxygenase</fullName>
    </submittedName>
</protein>
<sequence length="130" mass="14343">MHLFQVTLVVDDYDRAIAHYCGALGFELIEDTRLSDIKRWVVVSPGAGGAKLLLARAASPDQAKAVGRQAGGRVGFFLETADFDRDYARLRANGVEFVRPPRDEAYGRVAVFRDLYGNDWDLIGPVSAQN</sequence>